<dbReference type="InterPro" id="IPR014916">
    <property type="entry name" value="KapB"/>
</dbReference>
<gene>
    <name evidence="2" type="ORF">D7Z54_10555</name>
</gene>
<keyword evidence="3" id="KW-1185">Reference proteome</keyword>
<dbReference type="InterPro" id="IPR038080">
    <property type="entry name" value="KapB_sf"/>
</dbReference>
<dbReference type="Pfam" id="PF08810">
    <property type="entry name" value="KapB"/>
    <property type="match status" value="1"/>
</dbReference>
<comment type="caution">
    <text evidence="2">The sequence shown here is derived from an EMBL/GenBank/DDBJ whole genome shotgun (WGS) entry which is preliminary data.</text>
</comment>
<dbReference type="Proteomes" id="UP000275076">
    <property type="component" value="Unassembled WGS sequence"/>
</dbReference>
<dbReference type="OrthoDB" id="2407789at2"/>
<dbReference type="AlphaFoldDB" id="A0A428N541"/>
<keyword evidence="2" id="KW-0418">Kinase</keyword>
<keyword evidence="1" id="KW-0175">Coiled coil</keyword>
<dbReference type="SMART" id="SM01298">
    <property type="entry name" value="KapB"/>
    <property type="match status" value="1"/>
</dbReference>
<proteinExistence type="predicted"/>
<reference evidence="2 3" key="1">
    <citation type="submission" date="2018-10" db="EMBL/GenBank/DDBJ databases">
        <title>Draft genome sequence of Bacillus salarius IM0101, isolated from a hypersaline soil in Inner Mongolia, China.</title>
        <authorList>
            <person name="Yamprayoonswat W."/>
            <person name="Boonvisut S."/>
            <person name="Jumpathong W."/>
            <person name="Sittihan S."/>
            <person name="Ruangsuj P."/>
            <person name="Wanthongcharoen S."/>
            <person name="Thongpramul N."/>
            <person name="Pimmason S."/>
            <person name="Yu B."/>
            <person name="Yasawong M."/>
        </authorList>
    </citation>
    <scope>NUCLEOTIDE SEQUENCE [LARGE SCALE GENOMIC DNA]</scope>
    <source>
        <strain evidence="2 3">IM0101</strain>
    </source>
</reference>
<dbReference type="EMBL" id="RBVX01000008">
    <property type="protein sequence ID" value="RSL33399.1"/>
    <property type="molecule type" value="Genomic_DNA"/>
</dbReference>
<dbReference type="SUPFAM" id="SSF141251">
    <property type="entry name" value="Kinase-associated protein B-like"/>
    <property type="match status" value="1"/>
</dbReference>
<protein>
    <submittedName>
        <fullName evidence="2">Kinase</fullName>
    </submittedName>
</protein>
<name>A0A428N541_9BACI</name>
<accession>A0A428N541</accession>
<evidence type="ECO:0000313" key="2">
    <source>
        <dbReference type="EMBL" id="RSL33399.1"/>
    </source>
</evidence>
<sequence>MYLINYRGIIMLETSVVKAAYKTGVYVGEPMQEKGDKTLIKIAAVLKHPKQGDLHHPKQVDVPLFHERKALAEFEKVWVPSANVKTYDDEIPDYRESLITAYNELKQELVEKEDDYSQKSLETLKNLEHDYNLN</sequence>
<feature type="coiled-coil region" evidence="1">
    <location>
        <begin position="95"/>
        <end position="122"/>
    </location>
</feature>
<evidence type="ECO:0000256" key="1">
    <source>
        <dbReference type="SAM" id="Coils"/>
    </source>
</evidence>
<evidence type="ECO:0000313" key="3">
    <source>
        <dbReference type="Proteomes" id="UP000275076"/>
    </source>
</evidence>
<organism evidence="2 3">
    <name type="scientific">Salibacterium salarium</name>
    <dbReference type="NCBI Taxonomy" id="284579"/>
    <lineage>
        <taxon>Bacteria</taxon>
        <taxon>Bacillati</taxon>
        <taxon>Bacillota</taxon>
        <taxon>Bacilli</taxon>
        <taxon>Bacillales</taxon>
        <taxon>Bacillaceae</taxon>
    </lineage>
</organism>
<dbReference type="GO" id="GO:0016301">
    <property type="term" value="F:kinase activity"/>
    <property type="evidence" value="ECO:0007669"/>
    <property type="project" value="UniProtKB-KW"/>
</dbReference>
<keyword evidence="2" id="KW-0808">Transferase</keyword>
<dbReference type="Gene3D" id="2.30.30.430">
    <property type="entry name" value="Kinase associated protein B domain"/>
    <property type="match status" value="1"/>
</dbReference>